<proteinExistence type="predicted"/>
<gene>
    <name evidence="1" type="ORF">LZC94_48085</name>
</gene>
<dbReference type="EMBL" id="CP089984">
    <property type="protein sequence ID" value="WXB15566.1"/>
    <property type="molecule type" value="Genomic_DNA"/>
</dbReference>
<name>A0ABZ2M2K3_9BACT</name>
<accession>A0ABZ2M2K3</accession>
<evidence type="ECO:0000313" key="1">
    <source>
        <dbReference type="EMBL" id="WXB15566.1"/>
    </source>
</evidence>
<evidence type="ECO:0000313" key="2">
    <source>
        <dbReference type="Proteomes" id="UP001370348"/>
    </source>
</evidence>
<dbReference type="PROSITE" id="PS51257">
    <property type="entry name" value="PROKAR_LIPOPROTEIN"/>
    <property type="match status" value="1"/>
</dbReference>
<sequence length="203" mass="21366">MRLYIPMPSTVHAAAYLFAAFAIGSACSPERQILVSANEPQLGICSSHEACLPNQLCVNLDGGASTEGICTSCSDPRAIVACKQKCPFGWKLEQTKANVCMTCYCAPLDDCRSDLDCAQGMRCYAGRACEPNCDGSPACCHGNICAYPGCTDTRELECSRTGCPYSQACSSDCKALPKCSCESKTGTWSCTGTCGAQCALPSP</sequence>
<reference evidence="1 2" key="1">
    <citation type="submission" date="2021-12" db="EMBL/GenBank/DDBJ databases">
        <title>Discovery of the Pendulisporaceae a myxobacterial family with distinct sporulation behavior and unique specialized metabolism.</title>
        <authorList>
            <person name="Garcia R."/>
            <person name="Popoff A."/>
            <person name="Bader C.D."/>
            <person name="Loehr J."/>
            <person name="Walesch S."/>
            <person name="Walt C."/>
            <person name="Boldt J."/>
            <person name="Bunk B."/>
            <person name="Haeckl F.J.F.P.J."/>
            <person name="Gunesch A.P."/>
            <person name="Birkelbach J."/>
            <person name="Nuebel U."/>
            <person name="Pietschmann T."/>
            <person name="Bach T."/>
            <person name="Mueller R."/>
        </authorList>
    </citation>
    <scope>NUCLEOTIDE SEQUENCE [LARGE SCALE GENOMIC DNA]</scope>
    <source>
        <strain evidence="1 2">MSr11954</strain>
    </source>
</reference>
<dbReference type="Proteomes" id="UP001370348">
    <property type="component" value="Chromosome"/>
</dbReference>
<dbReference type="RefSeq" id="WP_394825198.1">
    <property type="nucleotide sequence ID" value="NZ_CP089984.1"/>
</dbReference>
<keyword evidence="2" id="KW-1185">Reference proteome</keyword>
<organism evidence="1 2">
    <name type="scientific">Pendulispora albinea</name>
    <dbReference type="NCBI Taxonomy" id="2741071"/>
    <lineage>
        <taxon>Bacteria</taxon>
        <taxon>Pseudomonadati</taxon>
        <taxon>Myxococcota</taxon>
        <taxon>Myxococcia</taxon>
        <taxon>Myxococcales</taxon>
        <taxon>Sorangiineae</taxon>
        <taxon>Pendulisporaceae</taxon>
        <taxon>Pendulispora</taxon>
    </lineage>
</organism>
<protein>
    <submittedName>
        <fullName evidence="1">Uncharacterized protein</fullName>
    </submittedName>
</protein>